<dbReference type="AlphaFoldDB" id="A0A392SJB3"/>
<keyword evidence="3" id="KW-0963">Cytoplasm</keyword>
<dbReference type="PANTHER" id="PTHR31250:SF27">
    <property type="entry name" value="IQ DOMAIN-CONTAINING PROTEIN IQM5"/>
    <property type="match status" value="1"/>
</dbReference>
<dbReference type="EMBL" id="LXQA010380790">
    <property type="protein sequence ID" value="MCI48045.1"/>
    <property type="molecule type" value="Genomic_DNA"/>
</dbReference>
<sequence length="36" mass="4152">MDVGDGKEINLEKCPRSTVLQRQCIEYLGPKEKNMK</sequence>
<evidence type="ECO:0000256" key="2">
    <source>
        <dbReference type="ARBA" id="ARBA00004496"/>
    </source>
</evidence>
<dbReference type="GO" id="GO:0005634">
    <property type="term" value="C:nucleus"/>
    <property type="evidence" value="ECO:0007669"/>
    <property type="project" value="UniProtKB-SubCell"/>
</dbReference>
<evidence type="ECO:0000256" key="4">
    <source>
        <dbReference type="ARBA" id="ARBA00023242"/>
    </source>
</evidence>
<evidence type="ECO:0000256" key="1">
    <source>
        <dbReference type="ARBA" id="ARBA00004123"/>
    </source>
</evidence>
<comment type="caution">
    <text evidence="5">The sequence shown here is derived from an EMBL/GenBank/DDBJ whole genome shotgun (WGS) entry which is preliminary data.</text>
</comment>
<evidence type="ECO:0000313" key="6">
    <source>
        <dbReference type="Proteomes" id="UP000265520"/>
    </source>
</evidence>
<organism evidence="5 6">
    <name type="scientific">Trifolium medium</name>
    <dbReference type="NCBI Taxonomy" id="97028"/>
    <lineage>
        <taxon>Eukaryota</taxon>
        <taxon>Viridiplantae</taxon>
        <taxon>Streptophyta</taxon>
        <taxon>Embryophyta</taxon>
        <taxon>Tracheophyta</taxon>
        <taxon>Spermatophyta</taxon>
        <taxon>Magnoliopsida</taxon>
        <taxon>eudicotyledons</taxon>
        <taxon>Gunneridae</taxon>
        <taxon>Pentapetalae</taxon>
        <taxon>rosids</taxon>
        <taxon>fabids</taxon>
        <taxon>Fabales</taxon>
        <taxon>Fabaceae</taxon>
        <taxon>Papilionoideae</taxon>
        <taxon>50 kb inversion clade</taxon>
        <taxon>NPAAA clade</taxon>
        <taxon>Hologalegina</taxon>
        <taxon>IRL clade</taxon>
        <taxon>Trifolieae</taxon>
        <taxon>Trifolium</taxon>
    </lineage>
</organism>
<proteinExistence type="predicted"/>
<dbReference type="Proteomes" id="UP000265520">
    <property type="component" value="Unassembled WGS sequence"/>
</dbReference>
<keyword evidence="6" id="KW-1185">Reference proteome</keyword>
<name>A0A392SJB3_9FABA</name>
<evidence type="ECO:0000256" key="3">
    <source>
        <dbReference type="ARBA" id="ARBA00022490"/>
    </source>
</evidence>
<dbReference type="InterPro" id="IPR044159">
    <property type="entry name" value="IQM"/>
</dbReference>
<dbReference type="PANTHER" id="PTHR31250">
    <property type="entry name" value="IQ DOMAIN-CONTAINING PROTEIN IQM3"/>
    <property type="match status" value="1"/>
</dbReference>
<accession>A0A392SJB3</accession>
<keyword evidence="4" id="KW-0539">Nucleus</keyword>
<comment type="subcellular location">
    <subcellularLocation>
        <location evidence="2">Cytoplasm</location>
    </subcellularLocation>
    <subcellularLocation>
        <location evidence="1">Nucleus</location>
    </subcellularLocation>
</comment>
<dbReference type="GO" id="GO:0005737">
    <property type="term" value="C:cytoplasm"/>
    <property type="evidence" value="ECO:0007669"/>
    <property type="project" value="UniProtKB-SubCell"/>
</dbReference>
<reference evidence="5 6" key="1">
    <citation type="journal article" date="2018" name="Front. Plant Sci.">
        <title>Red Clover (Trifolium pratense) and Zigzag Clover (T. medium) - A Picture of Genomic Similarities and Differences.</title>
        <authorList>
            <person name="Dluhosova J."/>
            <person name="Istvanek J."/>
            <person name="Nedelnik J."/>
            <person name="Repkova J."/>
        </authorList>
    </citation>
    <scope>NUCLEOTIDE SEQUENCE [LARGE SCALE GENOMIC DNA]</scope>
    <source>
        <strain evidence="6">cv. 10/8</strain>
        <tissue evidence="5">Leaf</tissue>
    </source>
</reference>
<evidence type="ECO:0000313" key="5">
    <source>
        <dbReference type="EMBL" id="MCI48045.1"/>
    </source>
</evidence>
<protein>
    <submittedName>
        <fullName evidence="5">Calmodulin-binding family protein</fullName>
    </submittedName>
</protein>